<evidence type="ECO:0000313" key="6">
    <source>
        <dbReference type="EMBL" id="MEI4551284.1"/>
    </source>
</evidence>
<dbReference type="Gene3D" id="1.10.287.130">
    <property type="match status" value="1"/>
</dbReference>
<sequence length="442" mass="48309">MIHFNIDKIITSLKSSYGKDFLDTITMQLHKSIGAQFTFIAKLDAIRNVSQTMSLVAGDEFAENFEYSLEFTPCADVSDDSTCIFPSKICNLYPKDQLLIDMGIDGYIGAPLHDSKGAVFGLVVALYSKPIENAEEVASLFELFAGRISAELERAEKEHALFELNQSLEQKVASRTHELESALKQLKSSQKQLIEQEKLASLGRLVAGVAHEVNTPLGVAMLGNSTVLAGVNQLVKKLANNTLSKHDLDAFLIDAKEAGESVEFNLNRASELVVNFKQIATDFHTDPKSDVNLVEWISSISTSLKPMLKSAGIQFKLELPPYALIVNTYPSRLAQVVTNLVSNAIKHAFPKTHNQAEKVITIRLSGDATNYALEIADNGIGMDEDTQAHILDPFFTTDRKSGGMGLGMSIVHNLVTGSLNGRLVINSEQNKGTKVSVYFAGK</sequence>
<dbReference type="RefSeq" id="WP_336436282.1">
    <property type="nucleotide sequence ID" value="NZ_JBAWKS010000002.1"/>
</dbReference>
<dbReference type="Gene3D" id="3.30.565.10">
    <property type="entry name" value="Histidine kinase-like ATPase, C-terminal domain"/>
    <property type="match status" value="1"/>
</dbReference>
<feature type="coiled-coil region" evidence="4">
    <location>
        <begin position="165"/>
        <end position="199"/>
    </location>
</feature>
<evidence type="ECO:0000259" key="5">
    <source>
        <dbReference type="PROSITE" id="PS50109"/>
    </source>
</evidence>
<dbReference type="Pfam" id="PF02518">
    <property type="entry name" value="HATPase_c"/>
    <property type="match status" value="1"/>
</dbReference>
<dbReference type="GO" id="GO:0016301">
    <property type="term" value="F:kinase activity"/>
    <property type="evidence" value="ECO:0007669"/>
    <property type="project" value="UniProtKB-KW"/>
</dbReference>
<dbReference type="PANTHER" id="PTHR43065:SF47">
    <property type="match status" value="1"/>
</dbReference>
<evidence type="ECO:0000313" key="7">
    <source>
        <dbReference type="Proteomes" id="UP001382455"/>
    </source>
</evidence>
<reference evidence="6 7" key="1">
    <citation type="submission" date="2023-12" db="EMBL/GenBank/DDBJ databases">
        <title>Friends and Foes: Symbiotic and Algicidal bacterial influence on Karenia brevis blooms.</title>
        <authorList>
            <person name="Fei C."/>
            <person name="Mohamed A.R."/>
            <person name="Booker A."/>
            <person name="Arshad M."/>
            <person name="Klass S."/>
            <person name="Ahn S."/>
            <person name="Gilbert P.M."/>
            <person name="Heil C.A."/>
            <person name="Martinez J.M."/>
            <person name="Amin S.A."/>
        </authorList>
    </citation>
    <scope>NUCLEOTIDE SEQUENCE [LARGE SCALE GENOMIC DNA]</scope>
    <source>
        <strain evidence="6 7">CE15</strain>
    </source>
</reference>
<dbReference type="PANTHER" id="PTHR43065">
    <property type="entry name" value="SENSOR HISTIDINE KINASE"/>
    <property type="match status" value="1"/>
</dbReference>
<accession>A0ABU8EWD3</accession>
<keyword evidence="6" id="KW-0418">Kinase</keyword>
<organism evidence="6 7">
    <name type="scientific">Pseudoalteromonas spongiae</name>
    <dbReference type="NCBI Taxonomy" id="298657"/>
    <lineage>
        <taxon>Bacteria</taxon>
        <taxon>Pseudomonadati</taxon>
        <taxon>Pseudomonadota</taxon>
        <taxon>Gammaproteobacteria</taxon>
        <taxon>Alteromonadales</taxon>
        <taxon>Pseudoalteromonadaceae</taxon>
        <taxon>Pseudoalteromonas</taxon>
    </lineage>
</organism>
<evidence type="ECO:0000256" key="1">
    <source>
        <dbReference type="ARBA" id="ARBA00000085"/>
    </source>
</evidence>
<dbReference type="InterPro" id="IPR036890">
    <property type="entry name" value="HATPase_C_sf"/>
</dbReference>
<name>A0ABU8EWD3_9GAMM</name>
<proteinExistence type="predicted"/>
<dbReference type="SUPFAM" id="SSF55874">
    <property type="entry name" value="ATPase domain of HSP90 chaperone/DNA topoisomerase II/histidine kinase"/>
    <property type="match status" value="1"/>
</dbReference>
<dbReference type="CDD" id="cd00082">
    <property type="entry name" value="HisKA"/>
    <property type="match status" value="1"/>
</dbReference>
<dbReference type="InterPro" id="IPR003594">
    <property type="entry name" value="HATPase_dom"/>
</dbReference>
<feature type="domain" description="Histidine kinase" evidence="5">
    <location>
        <begin position="208"/>
        <end position="442"/>
    </location>
</feature>
<keyword evidence="6" id="KW-0808">Transferase</keyword>
<evidence type="ECO:0000256" key="4">
    <source>
        <dbReference type="SAM" id="Coils"/>
    </source>
</evidence>
<dbReference type="InterPro" id="IPR005467">
    <property type="entry name" value="His_kinase_dom"/>
</dbReference>
<comment type="caution">
    <text evidence="6">The sequence shown here is derived from an EMBL/GenBank/DDBJ whole genome shotgun (WGS) entry which is preliminary data.</text>
</comment>
<comment type="catalytic activity">
    <reaction evidence="1">
        <text>ATP + protein L-histidine = ADP + protein N-phospho-L-histidine.</text>
        <dbReference type="EC" id="2.7.13.3"/>
    </reaction>
</comment>
<evidence type="ECO:0000256" key="2">
    <source>
        <dbReference type="ARBA" id="ARBA00012438"/>
    </source>
</evidence>
<protein>
    <recommendedName>
        <fullName evidence="2">histidine kinase</fullName>
        <ecNumber evidence="2">2.7.13.3</ecNumber>
    </recommendedName>
</protein>
<dbReference type="EMBL" id="JBAWKS010000002">
    <property type="protein sequence ID" value="MEI4551284.1"/>
    <property type="molecule type" value="Genomic_DNA"/>
</dbReference>
<dbReference type="SUPFAM" id="SSF55781">
    <property type="entry name" value="GAF domain-like"/>
    <property type="match status" value="1"/>
</dbReference>
<dbReference type="InterPro" id="IPR004358">
    <property type="entry name" value="Sig_transdc_His_kin-like_C"/>
</dbReference>
<dbReference type="InterPro" id="IPR003661">
    <property type="entry name" value="HisK_dim/P_dom"/>
</dbReference>
<dbReference type="PROSITE" id="PS50109">
    <property type="entry name" value="HIS_KIN"/>
    <property type="match status" value="1"/>
</dbReference>
<dbReference type="Proteomes" id="UP001382455">
    <property type="component" value="Unassembled WGS sequence"/>
</dbReference>
<dbReference type="EC" id="2.7.13.3" evidence="2"/>
<dbReference type="SMART" id="SM00387">
    <property type="entry name" value="HATPase_c"/>
    <property type="match status" value="1"/>
</dbReference>
<keyword evidence="3" id="KW-0597">Phosphoprotein</keyword>
<evidence type="ECO:0000256" key="3">
    <source>
        <dbReference type="ARBA" id="ARBA00022553"/>
    </source>
</evidence>
<gene>
    <name evidence="6" type="ORF">WAE96_16540</name>
</gene>
<dbReference type="PRINTS" id="PR00344">
    <property type="entry name" value="BCTRLSENSOR"/>
</dbReference>
<keyword evidence="4" id="KW-0175">Coiled coil</keyword>
<keyword evidence="7" id="KW-1185">Reference proteome</keyword>